<name>A0AAW2HRT5_9NEOP</name>
<feature type="compositionally biased region" description="Basic and acidic residues" evidence="1">
    <location>
        <begin position="165"/>
        <end position="175"/>
    </location>
</feature>
<feature type="compositionally biased region" description="Basic and acidic residues" evidence="1">
    <location>
        <begin position="226"/>
        <end position="241"/>
    </location>
</feature>
<feature type="compositionally biased region" description="Acidic residues" evidence="1">
    <location>
        <begin position="11"/>
        <end position="21"/>
    </location>
</feature>
<dbReference type="AlphaFoldDB" id="A0AAW2HRT5"/>
<dbReference type="InterPro" id="IPR006880">
    <property type="entry name" value="INO80B_C"/>
</dbReference>
<dbReference type="InterPro" id="IPR007529">
    <property type="entry name" value="Znf_HIT"/>
</dbReference>
<dbReference type="CDD" id="cd23021">
    <property type="entry name" value="zf-HIT_IN80B"/>
    <property type="match status" value="1"/>
</dbReference>
<gene>
    <name evidence="3" type="ORF">PYX00_005335</name>
</gene>
<dbReference type="Pfam" id="PF04438">
    <property type="entry name" value="zf-HIT"/>
    <property type="match status" value="1"/>
</dbReference>
<feature type="compositionally biased region" description="Polar residues" evidence="1">
    <location>
        <begin position="120"/>
        <end position="129"/>
    </location>
</feature>
<dbReference type="InterPro" id="IPR029523">
    <property type="entry name" value="INO80B/Ies2"/>
</dbReference>
<evidence type="ECO:0000259" key="2">
    <source>
        <dbReference type="SMART" id="SM01406"/>
    </source>
</evidence>
<evidence type="ECO:0000313" key="3">
    <source>
        <dbReference type="EMBL" id="KAL0272308.1"/>
    </source>
</evidence>
<feature type="region of interest" description="Disordered" evidence="1">
    <location>
        <begin position="218"/>
        <end position="241"/>
    </location>
</feature>
<dbReference type="GO" id="GO:0006338">
    <property type="term" value="P:chromatin remodeling"/>
    <property type="evidence" value="ECO:0007669"/>
    <property type="project" value="InterPro"/>
</dbReference>
<feature type="compositionally biased region" description="Basic and acidic residues" evidence="1">
    <location>
        <begin position="138"/>
        <end position="151"/>
    </location>
</feature>
<feature type="compositionally biased region" description="Low complexity" evidence="1">
    <location>
        <begin position="60"/>
        <end position="76"/>
    </location>
</feature>
<feature type="compositionally biased region" description="Basic residues" evidence="1">
    <location>
        <begin position="27"/>
        <end position="43"/>
    </location>
</feature>
<evidence type="ECO:0000256" key="1">
    <source>
        <dbReference type="SAM" id="MobiDB-lite"/>
    </source>
</evidence>
<dbReference type="PANTHER" id="PTHR21561:SF12">
    <property type="entry name" value="INO80 COMPLEX SUBUNIT B"/>
    <property type="match status" value="1"/>
</dbReference>
<accession>A0AAW2HRT5</accession>
<sequence>MKMVQMKDTSSDEDDDLDADSSDNKLSQKRHKKHKHKKHKKRKLELGKKAKEQTENVGKPQPSSSFSANKSPSSIKLKIKIHEDEEKEAALNKKNQEVMESPIQKYVDKIGQGLGLVPSSGASTPSKSNSAKKKRSQKKDSETSSEEERWLDAIQSGKLDEVDEELKKIKPKDPKLMTARQRAMLERKADKEPEEQLMALPSGYKEVVMTAEAIQRKAIKSQKRKQMADEKREKDKKKTMERLLKKQDSKTIKSGAKKVSKKTTPQIVFRNALNGPSIIVPHGFDFPLAASKSKESPTRVKCSVDGCENVKRYSCSKTGFPLCSLKCYKANLKRIEQML</sequence>
<dbReference type="SMART" id="SM01406">
    <property type="entry name" value="PAPA-1"/>
    <property type="match status" value="1"/>
</dbReference>
<reference evidence="3" key="1">
    <citation type="journal article" date="2024" name="Gigascience">
        <title>Chromosome-level genome of the poultry shaft louse Menopon gallinae provides insight into the host-switching and adaptive evolution of parasitic lice.</title>
        <authorList>
            <person name="Xu Y."/>
            <person name="Ma L."/>
            <person name="Liu S."/>
            <person name="Liang Y."/>
            <person name="Liu Q."/>
            <person name="He Z."/>
            <person name="Tian L."/>
            <person name="Duan Y."/>
            <person name="Cai W."/>
            <person name="Li H."/>
            <person name="Song F."/>
        </authorList>
    </citation>
    <scope>NUCLEOTIDE SEQUENCE</scope>
    <source>
        <strain evidence="3">Cailab_2023a</strain>
    </source>
</reference>
<dbReference type="EMBL" id="JARGDH010000003">
    <property type="protein sequence ID" value="KAL0272308.1"/>
    <property type="molecule type" value="Genomic_DNA"/>
</dbReference>
<feature type="domain" description="INO80 complex subunit B-like conserved region" evidence="2">
    <location>
        <begin position="212"/>
        <end position="284"/>
    </location>
</feature>
<feature type="region of interest" description="Disordered" evidence="1">
    <location>
        <begin position="1"/>
        <end position="81"/>
    </location>
</feature>
<dbReference type="PANTHER" id="PTHR21561">
    <property type="entry name" value="INO80 COMPLEX SUBUNIT B"/>
    <property type="match status" value="1"/>
</dbReference>
<proteinExistence type="predicted"/>
<comment type="caution">
    <text evidence="3">The sequence shown here is derived from an EMBL/GenBank/DDBJ whole genome shotgun (WGS) entry which is preliminary data.</text>
</comment>
<protein>
    <recommendedName>
        <fullName evidence="2">INO80 complex subunit B-like conserved region domain-containing protein</fullName>
    </recommendedName>
</protein>
<organism evidence="3">
    <name type="scientific">Menopon gallinae</name>
    <name type="common">poultry shaft louse</name>
    <dbReference type="NCBI Taxonomy" id="328185"/>
    <lineage>
        <taxon>Eukaryota</taxon>
        <taxon>Metazoa</taxon>
        <taxon>Ecdysozoa</taxon>
        <taxon>Arthropoda</taxon>
        <taxon>Hexapoda</taxon>
        <taxon>Insecta</taxon>
        <taxon>Pterygota</taxon>
        <taxon>Neoptera</taxon>
        <taxon>Paraneoptera</taxon>
        <taxon>Psocodea</taxon>
        <taxon>Troctomorpha</taxon>
        <taxon>Phthiraptera</taxon>
        <taxon>Amblycera</taxon>
        <taxon>Menoponidae</taxon>
        <taxon>Menopon</taxon>
    </lineage>
</organism>
<dbReference type="GO" id="GO:0031011">
    <property type="term" value="C:Ino80 complex"/>
    <property type="evidence" value="ECO:0007669"/>
    <property type="project" value="InterPro"/>
</dbReference>
<feature type="region of interest" description="Disordered" evidence="1">
    <location>
        <begin position="113"/>
        <end position="178"/>
    </location>
</feature>
<feature type="compositionally biased region" description="Basic and acidic residues" evidence="1">
    <location>
        <begin position="44"/>
        <end position="54"/>
    </location>
</feature>